<proteinExistence type="inferred from homology"/>
<comment type="caution">
    <text evidence="8">The sequence shown here is derived from an EMBL/GenBank/DDBJ whole genome shotgun (WGS) entry which is preliminary data.</text>
</comment>
<dbReference type="GO" id="GO:0005815">
    <property type="term" value="C:microtubule organizing center"/>
    <property type="evidence" value="ECO:0007669"/>
    <property type="project" value="TreeGrafter"/>
</dbReference>
<evidence type="ECO:0000256" key="5">
    <source>
        <dbReference type="ARBA" id="ARBA00023212"/>
    </source>
</evidence>
<keyword evidence="3" id="KW-0963">Cytoplasm</keyword>
<dbReference type="OrthoDB" id="2119217at2759"/>
<comment type="similarity">
    <text evidence="2">Belongs to the IFT46 family.</text>
</comment>
<evidence type="ECO:0000313" key="9">
    <source>
        <dbReference type="Proteomes" id="UP000179807"/>
    </source>
</evidence>
<name>A0A1J4K8N9_9EUKA</name>
<accession>A0A1J4K8N9</accession>
<dbReference type="InterPro" id="IPR022088">
    <property type="entry name" value="Intraflagellar_transp_cmplxB"/>
</dbReference>
<evidence type="ECO:0000256" key="6">
    <source>
        <dbReference type="ARBA" id="ARBA00023273"/>
    </source>
</evidence>
<dbReference type="Pfam" id="PF12317">
    <property type="entry name" value="IFT46_B_C"/>
    <property type="match status" value="1"/>
</dbReference>
<dbReference type="PANTHER" id="PTHR13376:SF0">
    <property type="entry name" value="INTRAFLAGELLAR TRANSPORT PROTEIN 46 HOMOLOG"/>
    <property type="match status" value="1"/>
</dbReference>
<evidence type="ECO:0000256" key="7">
    <source>
        <dbReference type="SAM" id="MobiDB-lite"/>
    </source>
</evidence>
<evidence type="ECO:0000256" key="4">
    <source>
        <dbReference type="ARBA" id="ARBA00023069"/>
    </source>
</evidence>
<evidence type="ECO:0000256" key="1">
    <source>
        <dbReference type="ARBA" id="ARBA00004120"/>
    </source>
</evidence>
<dbReference type="GO" id="GO:0031514">
    <property type="term" value="C:motile cilium"/>
    <property type="evidence" value="ECO:0007669"/>
    <property type="project" value="TreeGrafter"/>
</dbReference>
<evidence type="ECO:0000256" key="2">
    <source>
        <dbReference type="ARBA" id="ARBA00007700"/>
    </source>
</evidence>
<dbReference type="Proteomes" id="UP000179807">
    <property type="component" value="Unassembled WGS sequence"/>
</dbReference>
<dbReference type="EMBL" id="MLAK01000686">
    <property type="protein sequence ID" value="OHT07775.1"/>
    <property type="molecule type" value="Genomic_DNA"/>
</dbReference>
<gene>
    <name evidence="8" type="ORF">TRFO_23877</name>
</gene>
<organism evidence="8 9">
    <name type="scientific">Tritrichomonas foetus</name>
    <dbReference type="NCBI Taxonomy" id="1144522"/>
    <lineage>
        <taxon>Eukaryota</taxon>
        <taxon>Metamonada</taxon>
        <taxon>Parabasalia</taxon>
        <taxon>Tritrichomonadida</taxon>
        <taxon>Tritrichomonadidae</taxon>
        <taxon>Tritrichomonas</taxon>
    </lineage>
</organism>
<comment type="subcellular location">
    <subcellularLocation>
        <location evidence="1">Cytoplasm</location>
        <location evidence="1">Cytoskeleton</location>
        <location evidence="1">Cilium basal body</location>
    </subcellularLocation>
</comment>
<dbReference type="RefSeq" id="XP_068360911.1">
    <property type="nucleotide sequence ID" value="XM_068503427.1"/>
</dbReference>
<dbReference type="GO" id="GO:0042073">
    <property type="term" value="P:intraciliary transport"/>
    <property type="evidence" value="ECO:0007669"/>
    <property type="project" value="InterPro"/>
</dbReference>
<feature type="compositionally biased region" description="Polar residues" evidence="7">
    <location>
        <begin position="20"/>
        <end position="31"/>
    </location>
</feature>
<evidence type="ECO:0000256" key="3">
    <source>
        <dbReference type="ARBA" id="ARBA00022490"/>
    </source>
</evidence>
<dbReference type="GO" id="GO:0060271">
    <property type="term" value="P:cilium assembly"/>
    <property type="evidence" value="ECO:0007669"/>
    <property type="project" value="TreeGrafter"/>
</dbReference>
<keyword evidence="4" id="KW-0969">Cilium</keyword>
<sequence length="370" mass="40713">MLSRNDKMLMGNDDDDDAIQPNSQYDMSINFNDDPEPGQFSPRPDPNEALPDAQFIHELGNGTSLSDFQLDLNGANGFSSNNNNFNFGSNMGAGMNNMGGGMNDGFSNFSPRPDSTPGIDFGNDPAFNNSNFGNIGNRNFGNNPGNFPNAPELAPLFAMISNFQPPPLEISPHFKPFLPELVPSIGAIDAFIKVPRPDGEQDPLGLILLDEPSIGCSNPQILKMQLREKFSVVSGASASQGDGYIGFIEKPTENGGKELSSFLESYDEISRNRAAPNIAYSYKMPELEELMDFWPDELEKAFNSLPLPNADMDMSLEEFIRVYCALLDIPVKGNVVESLHVMFTLYQQFKENHYFTNADSNGNNTLKNDS</sequence>
<dbReference type="GO" id="GO:0030992">
    <property type="term" value="C:intraciliary transport particle B"/>
    <property type="evidence" value="ECO:0007669"/>
    <property type="project" value="TreeGrafter"/>
</dbReference>
<keyword evidence="5" id="KW-0206">Cytoskeleton</keyword>
<evidence type="ECO:0000313" key="8">
    <source>
        <dbReference type="EMBL" id="OHT07775.1"/>
    </source>
</evidence>
<feature type="region of interest" description="Disordered" evidence="7">
    <location>
        <begin position="1"/>
        <end position="50"/>
    </location>
</feature>
<dbReference type="VEuPathDB" id="TrichDB:TRFO_23877"/>
<keyword evidence="9" id="KW-1185">Reference proteome</keyword>
<protein>
    <recommendedName>
        <fullName evidence="10">Intraflagellar transport protein 46 like protein</fullName>
    </recommendedName>
</protein>
<evidence type="ECO:0008006" key="10">
    <source>
        <dbReference type="Google" id="ProtNLM"/>
    </source>
</evidence>
<keyword evidence="6" id="KW-0966">Cell projection</keyword>
<reference evidence="8" key="1">
    <citation type="submission" date="2016-10" db="EMBL/GenBank/DDBJ databases">
        <authorList>
            <person name="Benchimol M."/>
            <person name="Almeida L.G."/>
            <person name="Vasconcelos A.T."/>
            <person name="Perreira-Neves A."/>
            <person name="Rosa I.A."/>
            <person name="Tasca T."/>
            <person name="Bogo M.R."/>
            <person name="de Souza W."/>
        </authorList>
    </citation>
    <scope>NUCLEOTIDE SEQUENCE [LARGE SCALE GENOMIC DNA]</scope>
    <source>
        <strain evidence="8">K</strain>
    </source>
</reference>
<dbReference type="AlphaFoldDB" id="A0A1J4K8N9"/>
<dbReference type="GeneID" id="94838131"/>
<dbReference type="PANTHER" id="PTHR13376">
    <property type="entry name" value="INTRAFLAGELLAR TRANSPORT PROTEIN 46 HOMOLOG"/>
    <property type="match status" value="1"/>
</dbReference>